<dbReference type="EMBL" id="MPUH01001593">
    <property type="protein sequence ID" value="OMJ66962.1"/>
    <property type="molecule type" value="Genomic_DNA"/>
</dbReference>
<sequence length="517" mass="60406">MKVINSNYDRHHEFYTSESFINILFDNLNTGNYHSAKTKMRVLYSMLIKSSQRRDSNYFAALTEAIPQFSSILEVQSLRFSDTFMVLLEIIKLLILANNDEINKKIIDLKILDRIQTLVEKNPFCTILHNLYMGIIKNILTTNGSLSFYILNTMRISDFIVEKATNPLILMKKTKVRIGYIPHLLSIANLMLKLKEQDIRVEYTLENTPGWLEFVKDILEYQNSIENKELGICKTDIYEDSHSETDLLSEEDLKDFEDIDTKGEEKNKSTQKNRHSKYQISENNEKIDAKDAKDFEDIDTKGDEKNKSTQKKRHSKCQISEKNEKIDAKDFEDIDTKEEEKNKSTQKKRHSKCQISENNEKIDAKDFEDINTKGEEKNKSTQKKRHRKCQISENNEEIDAKDETSKNCSENVMEKSQETKEKDFVEINLELNTETADFLETHEVEENSETVILLNEEPQTLKTSSEKNTFVDENLLANYCETELLLMLVKESLDEYANFNQVNYWKVSVNIDELEDL</sequence>
<feature type="compositionally biased region" description="Basic and acidic residues" evidence="3">
    <location>
        <begin position="319"/>
        <end position="331"/>
    </location>
</feature>
<name>A0A1R2AR40_9CILI</name>
<proteinExistence type="inferred from homology"/>
<evidence type="ECO:0000313" key="5">
    <source>
        <dbReference type="Proteomes" id="UP000187209"/>
    </source>
</evidence>
<keyword evidence="2" id="KW-0131">Cell cycle</keyword>
<organism evidence="4 5">
    <name type="scientific">Stentor coeruleus</name>
    <dbReference type="NCBI Taxonomy" id="5963"/>
    <lineage>
        <taxon>Eukaryota</taxon>
        <taxon>Sar</taxon>
        <taxon>Alveolata</taxon>
        <taxon>Ciliophora</taxon>
        <taxon>Postciliodesmatophora</taxon>
        <taxon>Heterotrichea</taxon>
        <taxon>Heterotrichida</taxon>
        <taxon>Stentoridae</taxon>
        <taxon>Stentor</taxon>
    </lineage>
</organism>
<evidence type="ECO:0000313" key="4">
    <source>
        <dbReference type="EMBL" id="OMJ66962.1"/>
    </source>
</evidence>
<reference evidence="4 5" key="1">
    <citation type="submission" date="2016-11" db="EMBL/GenBank/DDBJ databases">
        <title>The macronuclear genome of Stentor coeruleus: a giant cell with tiny introns.</title>
        <authorList>
            <person name="Slabodnick M."/>
            <person name="Ruby J.G."/>
            <person name="Reiff S.B."/>
            <person name="Swart E.C."/>
            <person name="Gosai S."/>
            <person name="Prabakaran S."/>
            <person name="Witkowska E."/>
            <person name="Larue G.E."/>
            <person name="Fisher S."/>
            <person name="Freeman R.M."/>
            <person name="Gunawardena J."/>
            <person name="Chu W."/>
            <person name="Stover N.A."/>
            <person name="Gregory B.D."/>
            <person name="Nowacki M."/>
            <person name="Derisi J."/>
            <person name="Roy S.W."/>
            <person name="Marshall W.F."/>
            <person name="Sood P."/>
        </authorList>
    </citation>
    <scope>NUCLEOTIDE SEQUENCE [LARGE SCALE GENOMIC DNA]</scope>
    <source>
        <strain evidence="4">WM001</strain>
    </source>
</reference>
<keyword evidence="5" id="KW-1185">Reference proteome</keyword>
<dbReference type="Proteomes" id="UP000187209">
    <property type="component" value="Unassembled WGS sequence"/>
</dbReference>
<protein>
    <submittedName>
        <fullName evidence="4">Uncharacterized protein</fullName>
    </submittedName>
</protein>
<evidence type="ECO:0000256" key="1">
    <source>
        <dbReference type="ARBA" id="ARBA00006180"/>
    </source>
</evidence>
<feature type="compositionally biased region" description="Basic and acidic residues" evidence="3">
    <location>
        <begin position="358"/>
        <end position="379"/>
    </location>
</feature>
<feature type="compositionally biased region" description="Basic and acidic residues" evidence="3">
    <location>
        <begin position="259"/>
        <end position="268"/>
    </location>
</feature>
<dbReference type="AlphaFoldDB" id="A0A1R2AR40"/>
<feature type="compositionally biased region" description="Basic and acidic residues" evidence="3">
    <location>
        <begin position="283"/>
        <end position="307"/>
    </location>
</feature>
<comment type="caution">
    <text evidence="4">The sequence shown here is derived from an EMBL/GenBank/DDBJ whole genome shotgun (WGS) entry which is preliminary data.</text>
</comment>
<feature type="compositionally biased region" description="Basic residues" evidence="3">
    <location>
        <begin position="380"/>
        <end position="389"/>
    </location>
</feature>
<dbReference type="PANTHER" id="PTHR12634:SF8">
    <property type="entry name" value="FIERY MOUNTAIN, ISOFORM D"/>
    <property type="match status" value="1"/>
</dbReference>
<comment type="similarity">
    <text evidence="1">Belongs to the SAPS family.</text>
</comment>
<dbReference type="PANTHER" id="PTHR12634">
    <property type="entry name" value="SIT4 YEAST -ASSOCIATING PROTEIN-RELATED"/>
    <property type="match status" value="1"/>
</dbReference>
<dbReference type="GO" id="GO:0019888">
    <property type="term" value="F:protein phosphatase regulator activity"/>
    <property type="evidence" value="ECO:0007669"/>
    <property type="project" value="TreeGrafter"/>
</dbReference>
<evidence type="ECO:0000256" key="2">
    <source>
        <dbReference type="ARBA" id="ARBA00023306"/>
    </source>
</evidence>
<gene>
    <name evidence="4" type="ORF">SteCoe_36012</name>
</gene>
<dbReference type="InterPro" id="IPR007587">
    <property type="entry name" value="SAPS"/>
</dbReference>
<accession>A0A1R2AR40</accession>
<feature type="region of interest" description="Disordered" evidence="3">
    <location>
        <begin position="258"/>
        <end position="419"/>
    </location>
</feature>
<evidence type="ECO:0000256" key="3">
    <source>
        <dbReference type="SAM" id="MobiDB-lite"/>
    </source>
</evidence>
<dbReference type="GO" id="GO:0019903">
    <property type="term" value="F:protein phosphatase binding"/>
    <property type="evidence" value="ECO:0007669"/>
    <property type="project" value="InterPro"/>
</dbReference>